<name>A0A0B2USH9_TOXCA</name>
<keyword evidence="2" id="KW-1185">Reference proteome</keyword>
<evidence type="ECO:0000313" key="2">
    <source>
        <dbReference type="Proteomes" id="UP000031036"/>
    </source>
</evidence>
<dbReference type="Proteomes" id="UP000031036">
    <property type="component" value="Unassembled WGS sequence"/>
</dbReference>
<sequence length="137" mass="15294">MGEEALYLSSNIHASFQIYFRRSVGVRSQAIRALCAFCIFAFCEAYFDELVSARVHMLAHGFLDCCCAVDIALTAWRNTWAAHCTVRTYGELTALGSELCMPEPQQSAEGLTFRLLLDSTILTSEAIILDRSRKLSD</sequence>
<evidence type="ECO:0000313" key="1">
    <source>
        <dbReference type="EMBL" id="KHN72338.1"/>
    </source>
</evidence>
<dbReference type="AlphaFoldDB" id="A0A0B2USH9"/>
<reference evidence="1 2" key="1">
    <citation type="submission" date="2014-11" db="EMBL/GenBank/DDBJ databases">
        <title>Genetic blueprint of the zoonotic pathogen Toxocara canis.</title>
        <authorList>
            <person name="Zhu X.-Q."/>
            <person name="Korhonen P.K."/>
            <person name="Cai H."/>
            <person name="Young N.D."/>
            <person name="Nejsum P."/>
            <person name="von Samson-Himmelstjerna G."/>
            <person name="Boag P.R."/>
            <person name="Tan P."/>
            <person name="Li Q."/>
            <person name="Min J."/>
            <person name="Yang Y."/>
            <person name="Wang X."/>
            <person name="Fang X."/>
            <person name="Hall R.S."/>
            <person name="Hofmann A."/>
            <person name="Sternberg P.W."/>
            <person name="Jex A.R."/>
            <person name="Gasser R.B."/>
        </authorList>
    </citation>
    <scope>NUCLEOTIDE SEQUENCE [LARGE SCALE GENOMIC DNA]</scope>
    <source>
        <strain evidence="1">PN_DK_2014</strain>
    </source>
</reference>
<gene>
    <name evidence="1" type="ORF">Tcan_05552</name>
</gene>
<dbReference type="EMBL" id="JPKZ01003260">
    <property type="protein sequence ID" value="KHN72338.1"/>
    <property type="molecule type" value="Genomic_DNA"/>
</dbReference>
<accession>A0A0B2USH9</accession>
<protein>
    <submittedName>
        <fullName evidence="1">Uncharacterized protein</fullName>
    </submittedName>
</protein>
<organism evidence="1 2">
    <name type="scientific">Toxocara canis</name>
    <name type="common">Canine roundworm</name>
    <dbReference type="NCBI Taxonomy" id="6265"/>
    <lineage>
        <taxon>Eukaryota</taxon>
        <taxon>Metazoa</taxon>
        <taxon>Ecdysozoa</taxon>
        <taxon>Nematoda</taxon>
        <taxon>Chromadorea</taxon>
        <taxon>Rhabditida</taxon>
        <taxon>Spirurina</taxon>
        <taxon>Ascaridomorpha</taxon>
        <taxon>Ascaridoidea</taxon>
        <taxon>Toxocaridae</taxon>
        <taxon>Toxocara</taxon>
    </lineage>
</organism>
<comment type="caution">
    <text evidence="1">The sequence shown here is derived from an EMBL/GenBank/DDBJ whole genome shotgun (WGS) entry which is preliminary data.</text>
</comment>
<proteinExistence type="predicted"/>